<dbReference type="EMBL" id="CADEPI010000060">
    <property type="protein sequence ID" value="CAB3371347.1"/>
    <property type="molecule type" value="Genomic_DNA"/>
</dbReference>
<name>A0A8S1CU12_9INSE</name>
<organism evidence="1 2">
    <name type="scientific">Cloeon dipterum</name>
    <dbReference type="NCBI Taxonomy" id="197152"/>
    <lineage>
        <taxon>Eukaryota</taxon>
        <taxon>Metazoa</taxon>
        <taxon>Ecdysozoa</taxon>
        <taxon>Arthropoda</taxon>
        <taxon>Hexapoda</taxon>
        <taxon>Insecta</taxon>
        <taxon>Pterygota</taxon>
        <taxon>Palaeoptera</taxon>
        <taxon>Ephemeroptera</taxon>
        <taxon>Pisciforma</taxon>
        <taxon>Baetidae</taxon>
        <taxon>Cloeon</taxon>
    </lineage>
</organism>
<dbReference type="OrthoDB" id="427480at2759"/>
<keyword evidence="2" id="KW-1185">Reference proteome</keyword>
<proteinExistence type="predicted"/>
<dbReference type="Proteomes" id="UP000494165">
    <property type="component" value="Unassembled WGS sequence"/>
</dbReference>
<protein>
    <submittedName>
        <fullName evidence="1">Uncharacterized protein</fullName>
    </submittedName>
</protein>
<gene>
    <name evidence="1" type="ORF">CLODIP_2_CD05921</name>
</gene>
<evidence type="ECO:0000313" key="2">
    <source>
        <dbReference type="Proteomes" id="UP000494165"/>
    </source>
</evidence>
<accession>A0A8S1CU12</accession>
<sequence>MLTQRPIKALRSVISTKELDYMTEMARERFDRITFVLRAMPNVMMLIIRNINTIRSIAREHGDPVDRYTLMARSASQGAFKSDNPNIRQRFRGLLMRTNFEIHLMVEAIKIRITRFVLRLLALIGRAELKVLLADLH</sequence>
<comment type="caution">
    <text evidence="1">The sequence shown here is derived from an EMBL/GenBank/DDBJ whole genome shotgun (WGS) entry which is preliminary data.</text>
</comment>
<reference evidence="1 2" key="1">
    <citation type="submission" date="2020-04" db="EMBL/GenBank/DDBJ databases">
        <authorList>
            <person name="Alioto T."/>
            <person name="Alioto T."/>
            <person name="Gomez Garrido J."/>
        </authorList>
    </citation>
    <scope>NUCLEOTIDE SEQUENCE [LARGE SCALE GENOMIC DNA]</scope>
</reference>
<evidence type="ECO:0000313" key="1">
    <source>
        <dbReference type="EMBL" id="CAB3371347.1"/>
    </source>
</evidence>
<dbReference type="AlphaFoldDB" id="A0A8S1CU12"/>